<dbReference type="GO" id="GO:0008239">
    <property type="term" value="F:dipeptidyl-peptidase activity"/>
    <property type="evidence" value="ECO:0007669"/>
    <property type="project" value="TreeGrafter"/>
</dbReference>
<organism evidence="7 8">
    <name type="scientific">Polaribacter sejongensis</name>
    <dbReference type="NCBI Taxonomy" id="985043"/>
    <lineage>
        <taxon>Bacteria</taxon>
        <taxon>Pseudomonadati</taxon>
        <taxon>Bacteroidota</taxon>
        <taxon>Flavobacteriia</taxon>
        <taxon>Flavobacteriales</taxon>
        <taxon>Flavobacteriaceae</taxon>
    </lineage>
</organism>
<dbReference type="Pfam" id="PF00326">
    <property type="entry name" value="Peptidase_S9"/>
    <property type="match status" value="1"/>
</dbReference>
<dbReference type="Gene3D" id="3.40.50.1820">
    <property type="entry name" value="alpha/beta hydrolase"/>
    <property type="match status" value="1"/>
</dbReference>
<dbReference type="PANTHER" id="PTHR11731:SF193">
    <property type="entry name" value="DIPEPTIDYL PEPTIDASE 9"/>
    <property type="match status" value="1"/>
</dbReference>
<evidence type="ECO:0000313" key="8">
    <source>
        <dbReference type="Proteomes" id="UP001228636"/>
    </source>
</evidence>
<evidence type="ECO:0000259" key="5">
    <source>
        <dbReference type="Pfam" id="PF00326"/>
    </source>
</evidence>
<dbReference type="GO" id="GO:0004252">
    <property type="term" value="F:serine-type endopeptidase activity"/>
    <property type="evidence" value="ECO:0007669"/>
    <property type="project" value="InterPro"/>
</dbReference>
<dbReference type="InterPro" id="IPR050278">
    <property type="entry name" value="Serine_Prot_S9B/DPPIV"/>
</dbReference>
<keyword evidence="1" id="KW-0645">Protease</keyword>
<evidence type="ECO:0000256" key="2">
    <source>
        <dbReference type="ARBA" id="ARBA00022801"/>
    </source>
</evidence>
<keyword evidence="2" id="KW-0378">Hydrolase</keyword>
<dbReference type="Pfam" id="PF00930">
    <property type="entry name" value="DPPIV_N"/>
    <property type="match status" value="1"/>
</dbReference>
<evidence type="ECO:0000256" key="3">
    <source>
        <dbReference type="ARBA" id="ARBA00023180"/>
    </source>
</evidence>
<keyword evidence="4" id="KW-0732">Signal</keyword>
<dbReference type="GO" id="GO:0006508">
    <property type="term" value="P:proteolysis"/>
    <property type="evidence" value="ECO:0007669"/>
    <property type="project" value="UniProtKB-KW"/>
</dbReference>
<feature type="domain" description="Peptidase S9 prolyl oligopeptidase catalytic" evidence="5">
    <location>
        <begin position="532"/>
        <end position="728"/>
    </location>
</feature>
<evidence type="ECO:0000259" key="6">
    <source>
        <dbReference type="Pfam" id="PF00930"/>
    </source>
</evidence>
<protein>
    <submittedName>
        <fullName evidence="7">S9 family peptidase</fullName>
    </submittedName>
</protein>
<dbReference type="SUPFAM" id="SSF82171">
    <property type="entry name" value="DPP6 N-terminal domain-like"/>
    <property type="match status" value="1"/>
</dbReference>
<dbReference type="InterPro" id="IPR029058">
    <property type="entry name" value="AB_hydrolase_fold"/>
</dbReference>
<dbReference type="InterPro" id="IPR002469">
    <property type="entry name" value="Peptidase_S9B_N"/>
</dbReference>
<evidence type="ECO:0000256" key="4">
    <source>
        <dbReference type="SAM" id="SignalP"/>
    </source>
</evidence>
<gene>
    <name evidence="7" type="ORF">QWY81_04125</name>
</gene>
<feature type="chain" id="PRO_5042605477" evidence="4">
    <location>
        <begin position="21"/>
        <end position="733"/>
    </location>
</feature>
<feature type="signal peptide" evidence="4">
    <location>
        <begin position="1"/>
        <end position="20"/>
    </location>
</feature>
<evidence type="ECO:0000313" key="7">
    <source>
        <dbReference type="EMBL" id="MDN3618643.1"/>
    </source>
</evidence>
<reference evidence="7 8" key="1">
    <citation type="journal article" date="2014" name="Int. J. Syst. Evol. Microbiol.">
        <title>Complete genome sequence of Corynebacterium casei LMG S-19264T (=DSM 44701T), isolated from a smear-ripened cheese.</title>
        <authorList>
            <consortium name="US DOE Joint Genome Institute (JGI-PGF)"/>
            <person name="Walter F."/>
            <person name="Albersmeier A."/>
            <person name="Kalinowski J."/>
            <person name="Ruckert C."/>
        </authorList>
    </citation>
    <scope>NUCLEOTIDE SEQUENCE [LARGE SCALE GENOMIC DNA]</scope>
    <source>
        <strain evidence="7 8">CECT 8670</strain>
    </source>
</reference>
<dbReference type="RefSeq" id="WP_261971885.1">
    <property type="nucleotide sequence ID" value="NZ_CP103460.1"/>
</dbReference>
<dbReference type="FunFam" id="3.40.50.1820:FF:000003">
    <property type="entry name" value="Dipeptidyl peptidase 4"/>
    <property type="match status" value="1"/>
</dbReference>
<dbReference type="PANTHER" id="PTHR11731">
    <property type="entry name" value="PROTEASE FAMILY S9B,C DIPEPTIDYL-PEPTIDASE IV-RELATED"/>
    <property type="match status" value="1"/>
</dbReference>
<dbReference type="Gene3D" id="2.140.10.30">
    <property type="entry name" value="Dipeptidylpeptidase IV, N-terminal domain"/>
    <property type="match status" value="1"/>
</dbReference>
<dbReference type="SUPFAM" id="SSF53474">
    <property type="entry name" value="alpha/beta-Hydrolases"/>
    <property type="match status" value="1"/>
</dbReference>
<dbReference type="InterPro" id="IPR001375">
    <property type="entry name" value="Peptidase_S9_cat"/>
</dbReference>
<keyword evidence="3" id="KW-0325">Glycoprotein</keyword>
<name>A0AAJ1VF66_9FLAO</name>
<dbReference type="InterPro" id="IPR002471">
    <property type="entry name" value="Pept_S9_AS"/>
</dbReference>
<sequence length="733" mass="83595">MRKGVSLTVILLLINCITFAQVNASKTSNKKNITLEEIWNGTFSADRMNSLNSMNGDYYAVLDFDRSSRSVTVDKYSYKTLEKVETIVNSTDLKGLNSFSSYSFNNDETKLILGTNFQQIYRHSKKGTYYAYDIASKELTLIGEAIQEPVFSPDNKNVAYAKDNNIFIKNVASNKITQVTTDGKINEIINGITDWVYEEEFAFVRAFEWNKTGTHLAFLRFDETNVPTFSMDVVGTELYPTQQVFKYPKAGEKNADVTLHMYTISSKNTETISLGDYEYIPRIKWSNDANILVATTLNRHQNDLNLHKVNSQNATATLLLNETDKAYVDITDNLTFLADNSFIWTSEKDGYNHIYHYDFNGKLINQITKGDWEVTNYYGFNEKKKTIYYQSVENGSINRGVYSINLKGKKKQLLSNESGQNTASFSKNLNYFINTYSSAETPPIYSLYTAKGQMLKVIKNNDALKERLSAYKMSPKEFSTININGNDLNMWMIKPLDFDENKKYPLLMFQYSGPGSQQVGNTWNGSNDYWHNMLAQKGIIVVCIDGRGTGYKGADFKKVTQKELGKYEVEDQIAAAKKLVERSYIDNNNVGIWGWSYGGFMSTNCVLKGNDIFTTAIAVAPVTSWRFYDSVYTERYMQTPQENASGYDDNSPFNYADKLKGKYLLVHGTGDDNVHVQNSYRMINSLIEANKQFDMFIVPDRAHGIYKGRNTRLNLFTKMTNFIDENLNTESTK</sequence>
<dbReference type="EMBL" id="JAUFQH010000003">
    <property type="protein sequence ID" value="MDN3618643.1"/>
    <property type="molecule type" value="Genomic_DNA"/>
</dbReference>
<dbReference type="Proteomes" id="UP001228636">
    <property type="component" value="Unassembled WGS sequence"/>
</dbReference>
<dbReference type="PROSITE" id="PS00708">
    <property type="entry name" value="PRO_ENDOPEP_SER"/>
    <property type="match status" value="1"/>
</dbReference>
<accession>A0AAJ1VF66</accession>
<feature type="domain" description="Dipeptidylpeptidase IV N-terminal" evidence="6">
    <location>
        <begin position="106"/>
        <end position="443"/>
    </location>
</feature>
<dbReference type="AlphaFoldDB" id="A0AAJ1VF66"/>
<evidence type="ECO:0000256" key="1">
    <source>
        <dbReference type="ARBA" id="ARBA00022670"/>
    </source>
</evidence>
<proteinExistence type="predicted"/>
<comment type="caution">
    <text evidence="7">The sequence shown here is derived from an EMBL/GenBank/DDBJ whole genome shotgun (WGS) entry which is preliminary data.</text>
</comment>